<proteinExistence type="predicted"/>
<comment type="caution">
    <text evidence="1">The sequence shown here is derived from an EMBL/GenBank/DDBJ whole genome shotgun (WGS) entry which is preliminary data.</text>
</comment>
<dbReference type="Pfam" id="PF11011">
    <property type="entry name" value="DUF2849"/>
    <property type="match status" value="1"/>
</dbReference>
<name>A0A6C1KFA8_XANAU</name>
<gene>
    <name evidence="1" type="ORF">FBQ73_09955</name>
</gene>
<reference evidence="1 2" key="1">
    <citation type="submission" date="2019-05" db="EMBL/GenBank/DDBJ databases">
        <authorList>
            <person name="Zhou X."/>
        </authorList>
    </citation>
    <scope>NUCLEOTIDE SEQUENCE [LARGE SCALE GENOMIC DNA]</scope>
    <source>
        <strain evidence="1 2">DSM 432</strain>
    </source>
</reference>
<accession>A0A6C1KFA8</accession>
<organism evidence="1 2">
    <name type="scientific">Xanthobacter autotrophicus</name>
    <dbReference type="NCBI Taxonomy" id="280"/>
    <lineage>
        <taxon>Bacteria</taxon>
        <taxon>Pseudomonadati</taxon>
        <taxon>Pseudomonadota</taxon>
        <taxon>Alphaproteobacteria</taxon>
        <taxon>Hyphomicrobiales</taxon>
        <taxon>Xanthobacteraceae</taxon>
        <taxon>Xanthobacter</taxon>
    </lineage>
</organism>
<dbReference type="OrthoDB" id="9815695at2"/>
<dbReference type="GeneID" id="95773776"/>
<dbReference type="EMBL" id="VAUP01000022">
    <property type="protein sequence ID" value="TLX42968.1"/>
    <property type="molecule type" value="Genomic_DNA"/>
</dbReference>
<dbReference type="Proteomes" id="UP000305131">
    <property type="component" value="Unassembled WGS sequence"/>
</dbReference>
<sequence>MTSPLQRKLKISGPTVVTANRLADGISVWLTATGGWSETIAQAAVGTTSDEVLRLLDIAHADEITAVGAYPAPAILAADGTPQPANLRERIRVTGPTISLPGAA</sequence>
<evidence type="ECO:0000313" key="2">
    <source>
        <dbReference type="Proteomes" id="UP000305131"/>
    </source>
</evidence>
<evidence type="ECO:0000313" key="1">
    <source>
        <dbReference type="EMBL" id="TLX42968.1"/>
    </source>
</evidence>
<protein>
    <submittedName>
        <fullName evidence="1">DUF2849 domain-containing protein</fullName>
    </submittedName>
</protein>
<dbReference type="InterPro" id="IPR021270">
    <property type="entry name" value="DUF2849"/>
</dbReference>
<dbReference type="RefSeq" id="WP_138399325.1">
    <property type="nucleotide sequence ID" value="NZ_JBAFVI010000002.1"/>
</dbReference>
<dbReference type="AlphaFoldDB" id="A0A6C1KFA8"/>